<dbReference type="EMBL" id="CAFAAG010000034">
    <property type="protein sequence ID" value="CAB4790994.1"/>
    <property type="molecule type" value="Genomic_DNA"/>
</dbReference>
<dbReference type="Gene3D" id="3.30.70.360">
    <property type="match status" value="1"/>
</dbReference>
<dbReference type="InterPro" id="IPR011650">
    <property type="entry name" value="Peptidase_M20_dimer"/>
</dbReference>
<dbReference type="Gene3D" id="3.40.630.10">
    <property type="entry name" value="Zn peptidases"/>
    <property type="match status" value="1"/>
</dbReference>
<dbReference type="SUPFAM" id="SSF53187">
    <property type="entry name" value="Zn-dependent exopeptidases"/>
    <property type="match status" value="1"/>
</dbReference>
<organism evidence="4">
    <name type="scientific">freshwater metagenome</name>
    <dbReference type="NCBI Taxonomy" id="449393"/>
    <lineage>
        <taxon>unclassified sequences</taxon>
        <taxon>metagenomes</taxon>
        <taxon>ecological metagenomes</taxon>
    </lineage>
</organism>
<dbReference type="InterPro" id="IPR050072">
    <property type="entry name" value="Peptidase_M20A"/>
</dbReference>
<dbReference type="GO" id="GO:0016787">
    <property type="term" value="F:hydrolase activity"/>
    <property type="evidence" value="ECO:0007669"/>
    <property type="project" value="UniProtKB-KW"/>
</dbReference>
<reference evidence="4" key="1">
    <citation type="submission" date="2020-05" db="EMBL/GenBank/DDBJ databases">
        <authorList>
            <person name="Chiriac C."/>
            <person name="Salcher M."/>
            <person name="Ghai R."/>
            <person name="Kavagutti S V."/>
        </authorList>
    </citation>
    <scope>NUCLEOTIDE SEQUENCE</scope>
</reference>
<gene>
    <name evidence="4" type="ORF">UFOPK2975_00616</name>
</gene>
<feature type="domain" description="Peptidase M20 dimerisation" evidence="3">
    <location>
        <begin position="182"/>
        <end position="274"/>
    </location>
</feature>
<evidence type="ECO:0000256" key="1">
    <source>
        <dbReference type="ARBA" id="ARBA00022723"/>
    </source>
</evidence>
<dbReference type="Pfam" id="PF01546">
    <property type="entry name" value="Peptidase_M20"/>
    <property type="match status" value="1"/>
</dbReference>
<dbReference type="PANTHER" id="PTHR43808:SF9">
    <property type="entry name" value="BLL0789 PROTEIN"/>
    <property type="match status" value="1"/>
</dbReference>
<dbReference type="PANTHER" id="PTHR43808">
    <property type="entry name" value="ACETYLORNITHINE DEACETYLASE"/>
    <property type="match status" value="1"/>
</dbReference>
<keyword evidence="1" id="KW-0479">Metal-binding</keyword>
<dbReference type="InterPro" id="IPR017150">
    <property type="entry name" value="Pept_M20_glutamate_carboxypep"/>
</dbReference>
<evidence type="ECO:0000259" key="3">
    <source>
        <dbReference type="Pfam" id="PF07687"/>
    </source>
</evidence>
<dbReference type="InterPro" id="IPR036264">
    <property type="entry name" value="Bact_exopeptidase_dim_dom"/>
</dbReference>
<keyword evidence="2" id="KW-0378">Hydrolase</keyword>
<evidence type="ECO:0000313" key="4">
    <source>
        <dbReference type="EMBL" id="CAB4790994.1"/>
    </source>
</evidence>
<accession>A0A6J6X638</accession>
<dbReference type="CDD" id="cd03885">
    <property type="entry name" value="M20_CPDG2"/>
    <property type="match status" value="1"/>
</dbReference>
<dbReference type="Pfam" id="PF07687">
    <property type="entry name" value="M20_dimer"/>
    <property type="match status" value="1"/>
</dbReference>
<protein>
    <submittedName>
        <fullName evidence="4">Unannotated protein</fullName>
    </submittedName>
</protein>
<dbReference type="InterPro" id="IPR002933">
    <property type="entry name" value="Peptidase_M20"/>
</dbReference>
<dbReference type="GO" id="GO:0046872">
    <property type="term" value="F:metal ion binding"/>
    <property type="evidence" value="ECO:0007669"/>
    <property type="project" value="UniProtKB-KW"/>
</dbReference>
<dbReference type="PIRSF" id="PIRSF037238">
    <property type="entry name" value="Carboxypeptidase_G2"/>
    <property type="match status" value="1"/>
</dbReference>
<dbReference type="AlphaFoldDB" id="A0A6J6X638"/>
<dbReference type="SUPFAM" id="SSF55031">
    <property type="entry name" value="Bacterial exopeptidase dimerisation domain"/>
    <property type="match status" value="1"/>
</dbReference>
<evidence type="ECO:0000256" key="2">
    <source>
        <dbReference type="ARBA" id="ARBA00022801"/>
    </source>
</evidence>
<proteinExistence type="predicted"/>
<name>A0A6J6X638_9ZZZZ</name>
<sequence>MSLPNGTPTPAELRANLDARTSQMVEHVKQFVNIESPSNEPEMLQRSAEFLAQVMTELLGKAPQIIASDKGPHVHWKGSDDTKVLIVGHHDTVFPKGTVAKRGFSIDGDIARGPGIFDMKAGIIQAIYGLSEIREASGAEILITSDEEIGSYASRELIEARAKSTGNVLVFEPSGNGDALKIARKGVGTFVVDIAGRASHAGLEPEKGINALMELAAQVQAIAAIAQPEIGTTVTPTIATAGTTENVVPAAAQITVDVRVNVVSEKARVETAFSALQPTVAGATISVSGSINRPPMHESAATELYAVAQSVASGIGITDLQGIAVGGGSDGNFTAAIGVPTLDGLGACGGGAHADSEYIKISKMGERAALAAAITRALVNS</sequence>